<proteinExistence type="predicted"/>
<evidence type="ECO:0000313" key="2">
    <source>
        <dbReference type="Proteomes" id="UP001501585"/>
    </source>
</evidence>
<sequence length="158" mass="17428">MFGSAAAKYLGRWYMRIGPRMQHFVEELTTVEDMVGWYSGQEITPRQSGFLMDMMRILAPDMRPTSVRSACCIIEKTPSKYPYIGHIDADESFSVVIGGNGHGARGSDEIGRLASTVMLDQAWNSPLPREVFTPIPASADTHPGSGRLSFIKPPFGLC</sequence>
<dbReference type="RefSeq" id="WP_344159401.1">
    <property type="nucleotide sequence ID" value="NZ_BAAAPC010000001.1"/>
</dbReference>
<gene>
    <name evidence="1" type="ORF">GCM10009799_01580</name>
</gene>
<dbReference type="Proteomes" id="UP001501585">
    <property type="component" value="Unassembled WGS sequence"/>
</dbReference>
<dbReference type="Gene3D" id="3.50.50.60">
    <property type="entry name" value="FAD/NAD(P)-binding domain"/>
    <property type="match status" value="1"/>
</dbReference>
<reference evidence="1 2" key="1">
    <citation type="journal article" date="2019" name="Int. J. Syst. Evol. Microbiol.">
        <title>The Global Catalogue of Microorganisms (GCM) 10K type strain sequencing project: providing services to taxonomists for standard genome sequencing and annotation.</title>
        <authorList>
            <consortium name="The Broad Institute Genomics Platform"/>
            <consortium name="The Broad Institute Genome Sequencing Center for Infectious Disease"/>
            <person name="Wu L."/>
            <person name="Ma J."/>
        </authorList>
    </citation>
    <scope>NUCLEOTIDE SEQUENCE [LARGE SCALE GENOMIC DNA]</scope>
    <source>
        <strain evidence="1 2">JCM 15313</strain>
    </source>
</reference>
<dbReference type="EMBL" id="BAAAPC010000001">
    <property type="protein sequence ID" value="GAA1980142.1"/>
    <property type="molecule type" value="Genomic_DNA"/>
</dbReference>
<organism evidence="1 2">
    <name type="scientific">Nocardiopsis rhodophaea</name>
    <dbReference type="NCBI Taxonomy" id="280238"/>
    <lineage>
        <taxon>Bacteria</taxon>
        <taxon>Bacillati</taxon>
        <taxon>Actinomycetota</taxon>
        <taxon>Actinomycetes</taxon>
        <taxon>Streptosporangiales</taxon>
        <taxon>Nocardiopsidaceae</taxon>
        <taxon>Nocardiopsis</taxon>
    </lineage>
</organism>
<dbReference type="Gene3D" id="3.30.9.10">
    <property type="entry name" value="D-Amino Acid Oxidase, subunit A, domain 2"/>
    <property type="match status" value="1"/>
</dbReference>
<dbReference type="InterPro" id="IPR036188">
    <property type="entry name" value="FAD/NAD-bd_sf"/>
</dbReference>
<evidence type="ECO:0008006" key="3">
    <source>
        <dbReference type="Google" id="ProtNLM"/>
    </source>
</evidence>
<keyword evidence="2" id="KW-1185">Reference proteome</keyword>
<protein>
    <recommendedName>
        <fullName evidence="3">FAD dependent oxidoreductase domain-containing protein</fullName>
    </recommendedName>
</protein>
<accession>A0ABN2S4U9</accession>
<name>A0ABN2S4U9_9ACTN</name>
<evidence type="ECO:0000313" key="1">
    <source>
        <dbReference type="EMBL" id="GAA1980142.1"/>
    </source>
</evidence>
<comment type="caution">
    <text evidence="1">The sequence shown here is derived from an EMBL/GenBank/DDBJ whole genome shotgun (WGS) entry which is preliminary data.</text>
</comment>